<evidence type="ECO:0000256" key="2">
    <source>
        <dbReference type="ARBA" id="ARBA00022649"/>
    </source>
</evidence>
<dbReference type="CDD" id="cd18731">
    <property type="entry name" value="PIN_NgFitB-like"/>
    <property type="match status" value="1"/>
</dbReference>
<evidence type="ECO:0000313" key="9">
    <source>
        <dbReference type="EMBL" id="MFD1191710.1"/>
    </source>
</evidence>
<comment type="similarity">
    <text evidence="7">Belongs to the PINc/VapC protein family.</text>
</comment>
<evidence type="ECO:0000256" key="3">
    <source>
        <dbReference type="ARBA" id="ARBA00022722"/>
    </source>
</evidence>
<feature type="domain" description="PIN" evidence="8">
    <location>
        <begin position="2"/>
        <end position="121"/>
    </location>
</feature>
<evidence type="ECO:0000313" key="10">
    <source>
        <dbReference type="Proteomes" id="UP001597216"/>
    </source>
</evidence>
<keyword evidence="6" id="KW-0460">Magnesium</keyword>
<proteinExistence type="inferred from homology"/>
<evidence type="ECO:0000256" key="5">
    <source>
        <dbReference type="ARBA" id="ARBA00022801"/>
    </source>
</evidence>
<evidence type="ECO:0000259" key="8">
    <source>
        <dbReference type="Pfam" id="PF01850"/>
    </source>
</evidence>
<reference evidence="10" key="1">
    <citation type="journal article" date="2019" name="Int. J. Syst. Evol. Microbiol.">
        <title>The Global Catalogue of Microorganisms (GCM) 10K type strain sequencing project: providing services to taxonomists for standard genome sequencing and annotation.</title>
        <authorList>
            <consortium name="The Broad Institute Genomics Platform"/>
            <consortium name="The Broad Institute Genome Sequencing Center for Infectious Disease"/>
            <person name="Wu L."/>
            <person name="Ma J."/>
        </authorList>
    </citation>
    <scope>NUCLEOTIDE SEQUENCE [LARGE SCALE GENOMIC DNA]</scope>
    <source>
        <strain evidence="10">CCUG 55074</strain>
    </source>
</reference>
<sequence length="140" mass="15488">MILLDTNAVSELMRPSPHQDFQAWLTTSGDRVWNTTAVTIAEIEYGLQRLPFGRRRSELMRRFEVLADLFSALPLDQEAGVQAGRFRALRESQGLSAHPSDMMIAGIAVANGAALATRNVRDFSGLPIELINPWDRPAAP</sequence>
<dbReference type="Pfam" id="PF01850">
    <property type="entry name" value="PIN"/>
    <property type="match status" value="1"/>
</dbReference>
<dbReference type="InterPro" id="IPR002716">
    <property type="entry name" value="PIN_dom"/>
</dbReference>
<keyword evidence="4" id="KW-0479">Metal-binding</keyword>
<evidence type="ECO:0000256" key="7">
    <source>
        <dbReference type="ARBA" id="ARBA00038093"/>
    </source>
</evidence>
<organism evidence="9 10">
    <name type="scientific">Phenylobacterium conjunctum</name>
    <dbReference type="NCBI Taxonomy" id="1298959"/>
    <lineage>
        <taxon>Bacteria</taxon>
        <taxon>Pseudomonadati</taxon>
        <taxon>Pseudomonadota</taxon>
        <taxon>Alphaproteobacteria</taxon>
        <taxon>Caulobacterales</taxon>
        <taxon>Caulobacteraceae</taxon>
        <taxon>Phenylobacterium</taxon>
    </lineage>
</organism>
<dbReference type="SUPFAM" id="SSF88723">
    <property type="entry name" value="PIN domain-like"/>
    <property type="match status" value="1"/>
</dbReference>
<dbReference type="InterPro" id="IPR029060">
    <property type="entry name" value="PIN-like_dom_sf"/>
</dbReference>
<keyword evidence="2" id="KW-1277">Toxin-antitoxin system</keyword>
<dbReference type="PANTHER" id="PTHR33653">
    <property type="entry name" value="RIBONUCLEASE VAPC2"/>
    <property type="match status" value="1"/>
</dbReference>
<gene>
    <name evidence="9" type="ORF">ACFQ27_14065</name>
</gene>
<protein>
    <submittedName>
        <fullName evidence="9">Type II toxin-antitoxin system VapC family toxin</fullName>
    </submittedName>
</protein>
<dbReference type="Gene3D" id="3.40.50.1010">
    <property type="entry name" value="5'-nuclease"/>
    <property type="match status" value="1"/>
</dbReference>
<keyword evidence="10" id="KW-1185">Reference proteome</keyword>
<evidence type="ECO:0000256" key="6">
    <source>
        <dbReference type="ARBA" id="ARBA00022842"/>
    </source>
</evidence>
<keyword evidence="5" id="KW-0378">Hydrolase</keyword>
<name>A0ABW3T4U9_9CAUL</name>
<dbReference type="RefSeq" id="WP_374344141.1">
    <property type="nucleotide sequence ID" value="NZ_JBHTLQ010000033.1"/>
</dbReference>
<accession>A0ABW3T4U9</accession>
<comment type="caution">
    <text evidence="9">The sequence shown here is derived from an EMBL/GenBank/DDBJ whole genome shotgun (WGS) entry which is preliminary data.</text>
</comment>
<keyword evidence="3" id="KW-0540">Nuclease</keyword>
<comment type="cofactor">
    <cofactor evidence="1">
        <name>Mg(2+)</name>
        <dbReference type="ChEBI" id="CHEBI:18420"/>
    </cofactor>
</comment>
<evidence type="ECO:0000256" key="1">
    <source>
        <dbReference type="ARBA" id="ARBA00001946"/>
    </source>
</evidence>
<dbReference type="InterPro" id="IPR050556">
    <property type="entry name" value="Type_II_TA_system_RNase"/>
</dbReference>
<dbReference type="Proteomes" id="UP001597216">
    <property type="component" value="Unassembled WGS sequence"/>
</dbReference>
<dbReference type="PANTHER" id="PTHR33653:SF1">
    <property type="entry name" value="RIBONUCLEASE VAPC2"/>
    <property type="match status" value="1"/>
</dbReference>
<dbReference type="EMBL" id="JBHTLQ010000033">
    <property type="protein sequence ID" value="MFD1191710.1"/>
    <property type="molecule type" value="Genomic_DNA"/>
</dbReference>
<evidence type="ECO:0000256" key="4">
    <source>
        <dbReference type="ARBA" id="ARBA00022723"/>
    </source>
</evidence>